<dbReference type="AlphaFoldDB" id="A0A4Y2H7I0"/>
<gene>
    <name evidence="1" type="ORF">AVEN_44054_1</name>
</gene>
<reference evidence="1 2" key="1">
    <citation type="journal article" date="2019" name="Sci. Rep.">
        <title>Orb-weaving spider Araneus ventricosus genome elucidates the spidroin gene catalogue.</title>
        <authorList>
            <person name="Kono N."/>
            <person name="Nakamura H."/>
            <person name="Ohtoshi R."/>
            <person name="Moran D.A.P."/>
            <person name="Shinohara A."/>
            <person name="Yoshida Y."/>
            <person name="Fujiwara M."/>
            <person name="Mori M."/>
            <person name="Tomita M."/>
            <person name="Arakawa K."/>
        </authorList>
    </citation>
    <scope>NUCLEOTIDE SEQUENCE [LARGE SCALE GENOMIC DNA]</scope>
</reference>
<organism evidence="1 2">
    <name type="scientific">Araneus ventricosus</name>
    <name type="common">Orbweaver spider</name>
    <name type="synonym">Epeira ventricosa</name>
    <dbReference type="NCBI Taxonomy" id="182803"/>
    <lineage>
        <taxon>Eukaryota</taxon>
        <taxon>Metazoa</taxon>
        <taxon>Ecdysozoa</taxon>
        <taxon>Arthropoda</taxon>
        <taxon>Chelicerata</taxon>
        <taxon>Arachnida</taxon>
        <taxon>Araneae</taxon>
        <taxon>Araneomorphae</taxon>
        <taxon>Entelegynae</taxon>
        <taxon>Araneoidea</taxon>
        <taxon>Araneidae</taxon>
        <taxon>Araneus</taxon>
    </lineage>
</organism>
<name>A0A4Y2H7I0_ARAVE</name>
<dbReference type="EMBL" id="BGPR01001807">
    <property type="protein sequence ID" value="GBM62262.1"/>
    <property type="molecule type" value="Genomic_DNA"/>
</dbReference>
<comment type="caution">
    <text evidence="1">The sequence shown here is derived from an EMBL/GenBank/DDBJ whole genome shotgun (WGS) entry which is preliminary data.</text>
</comment>
<sequence>MGARTSQEAPRTQTRTLPFTSQYTLSAQPILKIKWMELLELPRGSLKVPQECKEGGCSGMFMKRTELPTSTKFQKILKHSQIARKFDFDLIFPCNGKI</sequence>
<evidence type="ECO:0000313" key="1">
    <source>
        <dbReference type="EMBL" id="GBM62262.1"/>
    </source>
</evidence>
<dbReference type="Proteomes" id="UP000499080">
    <property type="component" value="Unassembled WGS sequence"/>
</dbReference>
<accession>A0A4Y2H7I0</accession>
<evidence type="ECO:0000313" key="2">
    <source>
        <dbReference type="Proteomes" id="UP000499080"/>
    </source>
</evidence>
<protein>
    <submittedName>
        <fullName evidence="1">Uncharacterized protein</fullName>
    </submittedName>
</protein>
<proteinExistence type="predicted"/>
<keyword evidence="2" id="KW-1185">Reference proteome</keyword>